<comment type="caution">
    <text evidence="1">The sequence shown here is derived from an EMBL/GenBank/DDBJ whole genome shotgun (WGS) entry which is preliminary data.</text>
</comment>
<dbReference type="InterPro" id="IPR027417">
    <property type="entry name" value="P-loop_NTPase"/>
</dbReference>
<dbReference type="RefSeq" id="WP_208817386.1">
    <property type="nucleotide sequence ID" value="NZ_WVUH01000448.1"/>
</dbReference>
<name>A0ABS3W0H1_MICEH</name>
<dbReference type="SUPFAM" id="SSF52540">
    <property type="entry name" value="P-loop containing nucleoside triphosphate hydrolases"/>
    <property type="match status" value="1"/>
</dbReference>
<gene>
    <name evidence="1" type="ORF">GSF22_30500</name>
</gene>
<dbReference type="EMBL" id="WVUH01000448">
    <property type="protein sequence ID" value="MBO4210292.1"/>
    <property type="molecule type" value="Genomic_DNA"/>
</dbReference>
<reference evidence="1 2" key="1">
    <citation type="submission" date="2019-12" db="EMBL/GenBank/DDBJ databases">
        <title>Whole genome sequencing of endophytic Actinobacterium Micromonospora sp. MPMI6T.</title>
        <authorList>
            <person name="Evv R."/>
            <person name="Podile A.R."/>
        </authorList>
    </citation>
    <scope>NUCLEOTIDE SEQUENCE [LARGE SCALE GENOMIC DNA]</scope>
    <source>
        <strain evidence="1 2">MPMI6</strain>
    </source>
</reference>
<evidence type="ECO:0000313" key="1">
    <source>
        <dbReference type="EMBL" id="MBO4210292.1"/>
    </source>
</evidence>
<sequence length="621" mass="63353">MPLVQQVATLLARPGLVVVHGGPGCGRSTLLRAVAAAVPAPGYAGGGLAAMAGTDGFVLSHALRVRLPVHDRALLADAVRVRVGAGLLVLDDLHWADPVTLHTVVALAGRCRILAALRTPYRLPPTTVEALRAAATGWLPVPPLDRAAAVALARTLCPALPDATLTALVDRAGGSPLAVTALARHATTRPDAHADGLDLDQVGYAVATACADLPRAARTALAVLGLLGRPAPAALLGPGVADLTAAGLAVTDGDQVRPVSPYVAEVAAGLLDEPTRRGLHRRLAGLLPPVEAVTHLSAAGDHHDAHRYARTAADRTDDPALRARLLTLACTRPGVDVPADLRAVAARAALRAARPDLAVAALTCRTPLGVQAAVLHAEALLQLGDPAGAARVVAPVPDTAPGPLLAARDRIRLLAALTVDPTTVADTAAQVTARHGVRPADAGLRAALATVAATTGAPGWEQDLTGAADDPDTDRLAAAWAAWLLADTLAGTGRLTEAVDAADRYSGRHGHSWSMRLAALRAWCTALRGDSPDATALLEATLHPVAYRYALAAVGLVEADAGLLTAARARLAGAAGDPVVDWVAREAAWLDNQPSHANPPLAAGAAPLIVGLHAVTRHWAG</sequence>
<feature type="non-terminal residue" evidence="1">
    <location>
        <position position="621"/>
    </location>
</feature>
<dbReference type="Proteomes" id="UP000823521">
    <property type="component" value="Unassembled WGS sequence"/>
</dbReference>
<accession>A0ABS3W0H1</accession>
<keyword evidence="2" id="KW-1185">Reference proteome</keyword>
<protein>
    <submittedName>
        <fullName evidence="1">LuxR family transcriptional regulator</fullName>
    </submittedName>
</protein>
<evidence type="ECO:0000313" key="2">
    <source>
        <dbReference type="Proteomes" id="UP000823521"/>
    </source>
</evidence>
<organism evidence="1 2">
    <name type="scientific">Micromonospora echinofusca</name>
    <dbReference type="NCBI Taxonomy" id="47858"/>
    <lineage>
        <taxon>Bacteria</taxon>
        <taxon>Bacillati</taxon>
        <taxon>Actinomycetota</taxon>
        <taxon>Actinomycetes</taxon>
        <taxon>Micromonosporales</taxon>
        <taxon>Micromonosporaceae</taxon>
        <taxon>Micromonospora</taxon>
    </lineage>
</organism>
<proteinExistence type="predicted"/>